<protein>
    <recommendedName>
        <fullName evidence="3">XRE family transcriptional regulator</fullName>
    </recommendedName>
</protein>
<reference evidence="1" key="1">
    <citation type="submission" date="2023-01" db="EMBL/GenBank/DDBJ databases">
        <title>Human gut microbiome strain richness.</title>
        <authorList>
            <person name="Chen-Liaw A."/>
        </authorList>
    </citation>
    <scope>NUCLEOTIDE SEQUENCE</scope>
    <source>
        <strain evidence="1">RTP21484st1_B7_RTP21484_190118</strain>
    </source>
</reference>
<name>A0AAW6FNG2_9BACT</name>
<dbReference type="AlphaFoldDB" id="A0AAW6FNG2"/>
<accession>A0AAW6FNG2</accession>
<evidence type="ECO:0000313" key="1">
    <source>
        <dbReference type="EMBL" id="MDB9225025.1"/>
    </source>
</evidence>
<dbReference type="EMBL" id="JAQMRD010000039">
    <property type="protein sequence ID" value="MDB9225025.1"/>
    <property type="molecule type" value="Genomic_DNA"/>
</dbReference>
<gene>
    <name evidence="1" type="ORF">PN645_18780</name>
</gene>
<proteinExistence type="predicted"/>
<evidence type="ECO:0008006" key="3">
    <source>
        <dbReference type="Google" id="ProtNLM"/>
    </source>
</evidence>
<sequence length="70" mass="8055">MKKEDLQKIKQWLPRGYGRRIYNETGISFMTIYATMNGKTHNQKVIDAAIAIAKEEKEKTEKAKNEIAAL</sequence>
<organism evidence="1 2">
    <name type="scientific">Odoribacter splanchnicus</name>
    <dbReference type="NCBI Taxonomy" id="28118"/>
    <lineage>
        <taxon>Bacteria</taxon>
        <taxon>Pseudomonadati</taxon>
        <taxon>Bacteroidota</taxon>
        <taxon>Bacteroidia</taxon>
        <taxon>Bacteroidales</taxon>
        <taxon>Odoribacteraceae</taxon>
        <taxon>Odoribacter</taxon>
    </lineage>
</organism>
<dbReference type="RefSeq" id="WP_195203640.1">
    <property type="nucleotide sequence ID" value="NZ_JADMUD010000015.1"/>
</dbReference>
<dbReference type="Proteomes" id="UP001212263">
    <property type="component" value="Unassembled WGS sequence"/>
</dbReference>
<comment type="caution">
    <text evidence="1">The sequence shown here is derived from an EMBL/GenBank/DDBJ whole genome shotgun (WGS) entry which is preliminary data.</text>
</comment>
<evidence type="ECO:0000313" key="2">
    <source>
        <dbReference type="Proteomes" id="UP001212263"/>
    </source>
</evidence>